<evidence type="ECO:0000256" key="7">
    <source>
        <dbReference type="SAM" id="MobiDB-lite"/>
    </source>
</evidence>
<feature type="transmembrane region" description="Helical" evidence="6">
    <location>
        <begin position="296"/>
        <end position="317"/>
    </location>
</feature>
<feature type="transmembrane region" description="Helical" evidence="6">
    <location>
        <begin position="166"/>
        <end position="184"/>
    </location>
</feature>
<dbReference type="GO" id="GO:0004252">
    <property type="term" value="F:serine-type endopeptidase activity"/>
    <property type="evidence" value="ECO:0007669"/>
    <property type="project" value="InterPro"/>
</dbReference>
<keyword evidence="6" id="KW-0720">Serine protease</keyword>
<evidence type="ECO:0000313" key="9">
    <source>
        <dbReference type="EMBL" id="OMO94108.1"/>
    </source>
</evidence>
<keyword evidence="4 6" id="KW-1133">Transmembrane helix</keyword>
<sequence length="410" mass="46152">MDEETPADKPHAQIDIKSPPPPPPPFSSSVDNVNPEKNTEVEGKFPFFKSRYRQRASDTWLISFFVILHLLAFITTMLFNYFSLGTALFQPLSENPLLGPSASTLDKVGALRRTFLAQTKAQTNQTWRLFVCPWLHAGLIHFSINIGCMVFVGIHLERDYGPLRIGIIYLVSAFFGSLVCSLFVGNSPVVTSSAALFGLLGAMLSGLIRNWKVYTSKCAALLVLFIVFAVNFLLGLLPYIGNFANIGAFIPGLLLGFVLLFTPQIRQMSKNKVGLFEYSVKRSTNLKQKLKFDMPVLRGVSLLLFTILLVGCLVAVFRGIDINQYCEWCRFVDCLPSKRWSCNDRTNACEGLPFHQRFTSKDNRFVHYDMLMDSNDIKNSNMDSMRQMTELVCEHMAGVSILFSSYIKQL</sequence>
<proteinExistence type="inferred from homology"/>
<comment type="similarity">
    <text evidence="2 6">Belongs to the peptidase S54 family.</text>
</comment>
<dbReference type="STRING" id="93759.A0A1R3JGZ6"/>
<evidence type="ECO:0000256" key="6">
    <source>
        <dbReference type="RuleBase" id="RU362115"/>
    </source>
</evidence>
<dbReference type="OrthoDB" id="418595at2759"/>
<evidence type="ECO:0000256" key="4">
    <source>
        <dbReference type="ARBA" id="ARBA00022989"/>
    </source>
</evidence>
<comment type="subcellular location">
    <subcellularLocation>
        <location evidence="1 6">Membrane</location>
        <topology evidence="1 6">Multi-pass membrane protein</topology>
    </subcellularLocation>
</comment>
<dbReference type="EMBL" id="AWUE01016132">
    <property type="protein sequence ID" value="OMO94108.1"/>
    <property type="molecule type" value="Genomic_DNA"/>
</dbReference>
<dbReference type="Pfam" id="PF01694">
    <property type="entry name" value="Rhomboid"/>
    <property type="match status" value="1"/>
</dbReference>
<evidence type="ECO:0000259" key="8">
    <source>
        <dbReference type="Pfam" id="PF01694"/>
    </source>
</evidence>
<keyword evidence="10" id="KW-1185">Reference proteome</keyword>
<dbReference type="Gene3D" id="1.20.1540.10">
    <property type="entry name" value="Rhomboid-like"/>
    <property type="match status" value="1"/>
</dbReference>
<reference evidence="10" key="1">
    <citation type="submission" date="2013-09" db="EMBL/GenBank/DDBJ databases">
        <title>Corchorus olitorius genome sequencing.</title>
        <authorList>
            <person name="Alam M."/>
            <person name="Haque M.S."/>
            <person name="Islam M.S."/>
            <person name="Emdad E.M."/>
            <person name="Islam M.M."/>
            <person name="Ahmed B."/>
            <person name="Halim A."/>
            <person name="Hossen Q.M.M."/>
            <person name="Hossain M.Z."/>
            <person name="Ahmed R."/>
            <person name="Khan M.M."/>
            <person name="Islam R."/>
            <person name="Rashid M.M."/>
            <person name="Khan S.A."/>
            <person name="Rahman M.S."/>
            <person name="Alam M."/>
            <person name="Yahiya A.S."/>
            <person name="Khan M.S."/>
            <person name="Azam M.S."/>
            <person name="Haque T."/>
            <person name="Lashkar M.Z.H."/>
            <person name="Akhand A.I."/>
            <person name="Morshed G."/>
            <person name="Roy S."/>
            <person name="Uddin K.S."/>
            <person name="Rabeya T."/>
            <person name="Hossain A.S."/>
            <person name="Chowdhury A."/>
            <person name="Snigdha A.R."/>
            <person name="Mortoza M.S."/>
            <person name="Matin S.A."/>
            <person name="Hoque S.M.E."/>
            <person name="Islam M.K."/>
            <person name="Roy D.K."/>
            <person name="Haider R."/>
            <person name="Moosa M.M."/>
            <person name="Elias S.M."/>
            <person name="Hasan A.M."/>
            <person name="Jahan S."/>
            <person name="Shafiuddin M."/>
            <person name="Mahmood N."/>
            <person name="Shommy N.S."/>
        </authorList>
    </citation>
    <scope>NUCLEOTIDE SEQUENCE [LARGE SCALE GENOMIC DNA]</scope>
    <source>
        <strain evidence="10">cv. O-4</strain>
    </source>
</reference>
<feature type="transmembrane region" description="Helical" evidence="6">
    <location>
        <begin position="134"/>
        <end position="154"/>
    </location>
</feature>
<gene>
    <name evidence="9" type="ORF">COLO4_16524</name>
</gene>
<evidence type="ECO:0000256" key="3">
    <source>
        <dbReference type="ARBA" id="ARBA00022692"/>
    </source>
</evidence>
<evidence type="ECO:0000256" key="1">
    <source>
        <dbReference type="ARBA" id="ARBA00004141"/>
    </source>
</evidence>
<feature type="compositionally biased region" description="Basic and acidic residues" evidence="7">
    <location>
        <begin position="1"/>
        <end position="14"/>
    </location>
</feature>
<dbReference type="PANTHER" id="PTHR22936">
    <property type="entry name" value="RHOMBOID-RELATED"/>
    <property type="match status" value="1"/>
</dbReference>
<evidence type="ECO:0000256" key="5">
    <source>
        <dbReference type="ARBA" id="ARBA00023136"/>
    </source>
</evidence>
<dbReference type="InterPro" id="IPR035952">
    <property type="entry name" value="Rhomboid-like_sf"/>
</dbReference>
<dbReference type="InterPro" id="IPR002610">
    <property type="entry name" value="Peptidase_S54_rhomboid-like"/>
</dbReference>
<accession>A0A1R3JGZ6</accession>
<comment type="catalytic activity">
    <reaction evidence="6">
        <text>Cleaves type-1 transmembrane domains using a catalytic dyad composed of serine and histidine that are contributed by different transmembrane domains.</text>
        <dbReference type="EC" id="3.4.21.105"/>
    </reaction>
</comment>
<keyword evidence="5 6" id="KW-0472">Membrane</keyword>
<protein>
    <recommendedName>
        <fullName evidence="6">RHOMBOID-like protein</fullName>
        <ecNumber evidence="6">3.4.21.105</ecNumber>
    </recommendedName>
</protein>
<name>A0A1R3JGZ6_9ROSI</name>
<dbReference type="EC" id="3.4.21.105" evidence="6"/>
<dbReference type="AlphaFoldDB" id="A0A1R3JGZ6"/>
<feature type="transmembrane region" description="Helical" evidence="6">
    <location>
        <begin position="190"/>
        <end position="208"/>
    </location>
</feature>
<keyword evidence="6" id="KW-0645">Protease</keyword>
<feature type="transmembrane region" description="Helical" evidence="6">
    <location>
        <begin position="246"/>
        <end position="262"/>
    </location>
</feature>
<dbReference type="Proteomes" id="UP000187203">
    <property type="component" value="Unassembled WGS sequence"/>
</dbReference>
<feature type="domain" description="Peptidase S54 rhomboid" evidence="8">
    <location>
        <begin position="124"/>
        <end position="260"/>
    </location>
</feature>
<feature type="transmembrane region" description="Helical" evidence="6">
    <location>
        <begin position="220"/>
        <end position="240"/>
    </location>
</feature>
<dbReference type="GO" id="GO:0006508">
    <property type="term" value="P:proteolysis"/>
    <property type="evidence" value="ECO:0007669"/>
    <property type="project" value="UniProtKB-KW"/>
</dbReference>
<dbReference type="SUPFAM" id="SSF144091">
    <property type="entry name" value="Rhomboid-like"/>
    <property type="match status" value="1"/>
</dbReference>
<evidence type="ECO:0000313" key="10">
    <source>
        <dbReference type="Proteomes" id="UP000187203"/>
    </source>
</evidence>
<comment type="caution">
    <text evidence="9">The sequence shown here is derived from an EMBL/GenBank/DDBJ whole genome shotgun (WGS) entry which is preliminary data.</text>
</comment>
<dbReference type="GO" id="GO:0016020">
    <property type="term" value="C:membrane"/>
    <property type="evidence" value="ECO:0007669"/>
    <property type="project" value="UniProtKB-SubCell"/>
</dbReference>
<keyword evidence="3 6" id="KW-0812">Transmembrane</keyword>
<evidence type="ECO:0000256" key="2">
    <source>
        <dbReference type="ARBA" id="ARBA00009045"/>
    </source>
</evidence>
<dbReference type="InterPro" id="IPR022764">
    <property type="entry name" value="Peptidase_S54_rhomboid_dom"/>
</dbReference>
<feature type="transmembrane region" description="Helical" evidence="6">
    <location>
        <begin position="59"/>
        <end position="82"/>
    </location>
</feature>
<dbReference type="PANTHER" id="PTHR22936:SF75">
    <property type="entry name" value="RHOMBOID-LIKE PROTEIN 8"/>
    <property type="match status" value="1"/>
</dbReference>
<organism evidence="9 10">
    <name type="scientific">Corchorus olitorius</name>
    <dbReference type="NCBI Taxonomy" id="93759"/>
    <lineage>
        <taxon>Eukaryota</taxon>
        <taxon>Viridiplantae</taxon>
        <taxon>Streptophyta</taxon>
        <taxon>Embryophyta</taxon>
        <taxon>Tracheophyta</taxon>
        <taxon>Spermatophyta</taxon>
        <taxon>Magnoliopsida</taxon>
        <taxon>eudicotyledons</taxon>
        <taxon>Gunneridae</taxon>
        <taxon>Pentapetalae</taxon>
        <taxon>rosids</taxon>
        <taxon>malvids</taxon>
        <taxon>Malvales</taxon>
        <taxon>Malvaceae</taxon>
        <taxon>Grewioideae</taxon>
        <taxon>Apeibeae</taxon>
        <taxon>Corchorus</taxon>
    </lineage>
</organism>
<feature type="region of interest" description="Disordered" evidence="7">
    <location>
        <begin position="1"/>
        <end position="37"/>
    </location>
</feature>
<keyword evidence="6" id="KW-0378">Hydrolase</keyword>
<comment type="function">
    <text evidence="6">Serine protease involved in intramembrane proteolysis.</text>
</comment>